<evidence type="ECO:0000313" key="2">
    <source>
        <dbReference type="EMBL" id="HGI88358.1"/>
    </source>
</evidence>
<organism evidence="2">
    <name type="scientific">Ignisphaera aggregans</name>
    <dbReference type="NCBI Taxonomy" id="334771"/>
    <lineage>
        <taxon>Archaea</taxon>
        <taxon>Thermoproteota</taxon>
        <taxon>Thermoprotei</taxon>
        <taxon>Desulfurococcales</taxon>
        <taxon>Desulfurococcaceae</taxon>
        <taxon>Ignisphaera</taxon>
    </lineage>
</organism>
<gene>
    <name evidence="2" type="ORF">ENV14_08255</name>
</gene>
<dbReference type="SMART" id="SM00332">
    <property type="entry name" value="PP2Cc"/>
    <property type="match status" value="1"/>
</dbReference>
<feature type="domain" description="PPM-type phosphatase" evidence="1">
    <location>
        <begin position="2"/>
        <end position="280"/>
    </location>
</feature>
<accession>A0A7C4FDA6</accession>
<name>A0A7C4FDA6_9CREN</name>
<evidence type="ECO:0000259" key="1">
    <source>
        <dbReference type="SMART" id="SM00332"/>
    </source>
</evidence>
<dbReference type="SUPFAM" id="SSF81606">
    <property type="entry name" value="PP2C-like"/>
    <property type="match status" value="1"/>
</dbReference>
<dbReference type="Gene3D" id="3.60.40.10">
    <property type="entry name" value="PPM-type phosphatase domain"/>
    <property type="match status" value="1"/>
</dbReference>
<reference evidence="2" key="1">
    <citation type="journal article" date="2020" name="mSystems">
        <title>Genome- and Community-Level Interaction Insights into Carbon Utilization and Element Cycling Functions of Hydrothermarchaeota in Hydrothermal Sediment.</title>
        <authorList>
            <person name="Zhou Z."/>
            <person name="Liu Y."/>
            <person name="Xu W."/>
            <person name="Pan J."/>
            <person name="Luo Z.H."/>
            <person name="Li M."/>
        </authorList>
    </citation>
    <scope>NUCLEOTIDE SEQUENCE [LARGE SCALE GENOMIC DNA]</scope>
    <source>
        <strain evidence="2">SpSt-732</strain>
    </source>
</reference>
<dbReference type="AlphaFoldDB" id="A0A7C4FDA6"/>
<comment type="caution">
    <text evidence="2">The sequence shown here is derived from an EMBL/GenBank/DDBJ whole genome shotgun (WGS) entry which is preliminary data.</text>
</comment>
<sequence length="283" mass="31545">MNVRFYYALYNEAHGDDQVNIFQAGDYHVFAVADGVSECELGRVASVLACAAFEEYFMERVAGRGGVDLEEVVTDGVRRAGERLVNVKQILSASQDEGPVDLVIGSVKRFIESRAWLEQTPAELISKRVDELRERLLNAKKSGEGFAFETTLGVAVLHNYKVYTAALGDVEMYLLKRNKLFPHYVTPRGGLIDSYLSSDRGVVGAIDIAVRRLERGDVFILASDGAYLSYAPLGKYPYTLFVNQLLKSFEKGENPAQQWLARLRKEFGDGLPDDFSLVIVKVE</sequence>
<dbReference type="InterPro" id="IPR036457">
    <property type="entry name" value="PPM-type-like_dom_sf"/>
</dbReference>
<dbReference type="EMBL" id="DTFF01000067">
    <property type="protein sequence ID" value="HGI88358.1"/>
    <property type="molecule type" value="Genomic_DNA"/>
</dbReference>
<proteinExistence type="predicted"/>
<dbReference type="Pfam" id="PF13672">
    <property type="entry name" value="PP2C_2"/>
    <property type="match status" value="1"/>
</dbReference>
<dbReference type="InterPro" id="IPR001932">
    <property type="entry name" value="PPM-type_phosphatase-like_dom"/>
</dbReference>
<protein>
    <recommendedName>
        <fullName evidence="1">PPM-type phosphatase domain-containing protein</fullName>
    </recommendedName>
</protein>